<organism evidence="3 4">
    <name type="scientific">Hyaloscypha bicolor E</name>
    <dbReference type="NCBI Taxonomy" id="1095630"/>
    <lineage>
        <taxon>Eukaryota</taxon>
        <taxon>Fungi</taxon>
        <taxon>Dikarya</taxon>
        <taxon>Ascomycota</taxon>
        <taxon>Pezizomycotina</taxon>
        <taxon>Leotiomycetes</taxon>
        <taxon>Helotiales</taxon>
        <taxon>Hyaloscyphaceae</taxon>
        <taxon>Hyaloscypha</taxon>
        <taxon>Hyaloscypha bicolor</taxon>
    </lineage>
</organism>
<keyword evidence="4" id="KW-1185">Reference proteome</keyword>
<feature type="signal peptide" evidence="2">
    <location>
        <begin position="1"/>
        <end position="32"/>
    </location>
</feature>
<name>A0A2J6TMA1_9HELO</name>
<keyword evidence="2" id="KW-0732">Signal</keyword>
<dbReference type="InParanoid" id="A0A2J6TMA1"/>
<protein>
    <recommendedName>
        <fullName evidence="5">Secreted protein</fullName>
    </recommendedName>
</protein>
<dbReference type="GeneID" id="36579913"/>
<evidence type="ECO:0000313" key="4">
    <source>
        <dbReference type="Proteomes" id="UP000235371"/>
    </source>
</evidence>
<evidence type="ECO:0000256" key="2">
    <source>
        <dbReference type="SAM" id="SignalP"/>
    </source>
</evidence>
<dbReference type="RefSeq" id="XP_024741006.1">
    <property type="nucleotide sequence ID" value="XM_024871831.1"/>
</dbReference>
<feature type="chain" id="PRO_5014415435" description="Secreted protein" evidence="2">
    <location>
        <begin position="33"/>
        <end position="187"/>
    </location>
</feature>
<evidence type="ECO:0000313" key="3">
    <source>
        <dbReference type="EMBL" id="PMD64102.1"/>
    </source>
</evidence>
<sequence>MGTRGFWKFKHQDRQRCELALALALALRLRCAAPPPSFTYTILRTVYQLALLTGRCRNGNDLLQLCCPLGPCCTVPEPASHRLLETASTRSYTRLIYKKRNDNSHLTCHADLLPASCSSFNHASFAYLCRQSLEHRIAEKSLIHWSRGTLSFVSRARSFLANAGGHSQPRHKTSQPSIFLSPSPLCH</sequence>
<dbReference type="Proteomes" id="UP000235371">
    <property type="component" value="Unassembled WGS sequence"/>
</dbReference>
<evidence type="ECO:0008006" key="5">
    <source>
        <dbReference type="Google" id="ProtNLM"/>
    </source>
</evidence>
<accession>A0A2J6TMA1</accession>
<gene>
    <name evidence="3" type="ORF">K444DRAFT_314867</name>
</gene>
<reference evidence="3 4" key="1">
    <citation type="submission" date="2016-04" db="EMBL/GenBank/DDBJ databases">
        <title>A degradative enzymes factory behind the ericoid mycorrhizal symbiosis.</title>
        <authorList>
            <consortium name="DOE Joint Genome Institute"/>
            <person name="Martino E."/>
            <person name="Morin E."/>
            <person name="Grelet G."/>
            <person name="Kuo A."/>
            <person name="Kohler A."/>
            <person name="Daghino S."/>
            <person name="Barry K."/>
            <person name="Choi C."/>
            <person name="Cichocki N."/>
            <person name="Clum A."/>
            <person name="Copeland A."/>
            <person name="Hainaut M."/>
            <person name="Haridas S."/>
            <person name="Labutti K."/>
            <person name="Lindquist E."/>
            <person name="Lipzen A."/>
            <person name="Khouja H.-R."/>
            <person name="Murat C."/>
            <person name="Ohm R."/>
            <person name="Olson A."/>
            <person name="Spatafora J."/>
            <person name="Veneault-Fourrey C."/>
            <person name="Henrissat B."/>
            <person name="Grigoriev I."/>
            <person name="Martin F."/>
            <person name="Perotto S."/>
        </authorList>
    </citation>
    <scope>NUCLEOTIDE SEQUENCE [LARGE SCALE GENOMIC DNA]</scope>
    <source>
        <strain evidence="3 4">E</strain>
    </source>
</reference>
<proteinExistence type="predicted"/>
<evidence type="ECO:0000256" key="1">
    <source>
        <dbReference type="SAM" id="MobiDB-lite"/>
    </source>
</evidence>
<dbReference type="AlphaFoldDB" id="A0A2J6TMA1"/>
<dbReference type="EMBL" id="KZ613774">
    <property type="protein sequence ID" value="PMD64102.1"/>
    <property type="molecule type" value="Genomic_DNA"/>
</dbReference>
<feature type="region of interest" description="Disordered" evidence="1">
    <location>
        <begin position="163"/>
        <end position="187"/>
    </location>
</feature>